<evidence type="ECO:0000313" key="6">
    <source>
        <dbReference type="EMBL" id="RCN59525.1"/>
    </source>
</evidence>
<dbReference type="OrthoDB" id="3252866at2"/>
<reference evidence="6 7" key="1">
    <citation type="submission" date="2018-02" db="EMBL/GenBank/DDBJ databases">
        <title>Insights into the biology of acidophilic members of the Acidiferrobacteraceae family derived from comparative genomic analyses.</title>
        <authorList>
            <person name="Issotta F."/>
            <person name="Thyssen C."/>
            <person name="Mena C."/>
            <person name="Moya A."/>
            <person name="Bellenberg S."/>
            <person name="Sproer C."/>
            <person name="Covarrubias P.C."/>
            <person name="Sand W."/>
            <person name="Quatrini R."/>
            <person name="Vera M."/>
        </authorList>
    </citation>
    <scope>NUCLEOTIDE SEQUENCE [LARGE SCALE GENOMIC DNA]</scope>
    <source>
        <strain evidence="7">m-1</strain>
    </source>
</reference>
<dbReference type="SUPFAM" id="SSF103473">
    <property type="entry name" value="MFS general substrate transporter"/>
    <property type="match status" value="1"/>
</dbReference>
<keyword evidence="7" id="KW-1185">Reference proteome</keyword>
<dbReference type="Pfam" id="PF00083">
    <property type="entry name" value="Sugar_tr"/>
    <property type="match status" value="1"/>
</dbReference>
<dbReference type="GO" id="GO:0016020">
    <property type="term" value="C:membrane"/>
    <property type="evidence" value="ECO:0007669"/>
    <property type="project" value="UniProtKB-SubCell"/>
</dbReference>
<name>A0A1C2G4V4_9GAMM</name>
<dbReference type="InterPro" id="IPR005828">
    <property type="entry name" value="MFS_sugar_transport-like"/>
</dbReference>
<dbReference type="GO" id="GO:0022857">
    <property type="term" value="F:transmembrane transporter activity"/>
    <property type="evidence" value="ECO:0007669"/>
    <property type="project" value="InterPro"/>
</dbReference>
<dbReference type="PANTHER" id="PTHR48020">
    <property type="entry name" value="PROTON MYO-INOSITOL COTRANSPORTER"/>
    <property type="match status" value="1"/>
</dbReference>
<evidence type="ECO:0000256" key="4">
    <source>
        <dbReference type="ARBA" id="ARBA00022989"/>
    </source>
</evidence>
<gene>
    <name evidence="6" type="ORF">C4900_04230</name>
</gene>
<evidence type="ECO:0000256" key="2">
    <source>
        <dbReference type="ARBA" id="ARBA00022448"/>
    </source>
</evidence>
<protein>
    <submittedName>
        <fullName evidence="6">MFS transporter</fullName>
    </submittedName>
</protein>
<evidence type="ECO:0000256" key="5">
    <source>
        <dbReference type="ARBA" id="ARBA00023136"/>
    </source>
</evidence>
<evidence type="ECO:0000256" key="1">
    <source>
        <dbReference type="ARBA" id="ARBA00004370"/>
    </source>
</evidence>
<accession>A0A1C2G4V4</accession>
<dbReference type="InterPro" id="IPR020846">
    <property type="entry name" value="MFS_dom"/>
</dbReference>
<dbReference type="AlphaFoldDB" id="A0A1C2G4V4"/>
<dbReference type="InterPro" id="IPR036259">
    <property type="entry name" value="MFS_trans_sf"/>
</dbReference>
<dbReference type="Proteomes" id="UP000253250">
    <property type="component" value="Unassembled WGS sequence"/>
</dbReference>
<proteinExistence type="predicted"/>
<dbReference type="PROSITE" id="PS50850">
    <property type="entry name" value="MFS"/>
    <property type="match status" value="1"/>
</dbReference>
<keyword evidence="3" id="KW-0812">Transmembrane</keyword>
<evidence type="ECO:0000313" key="7">
    <source>
        <dbReference type="Proteomes" id="UP000253250"/>
    </source>
</evidence>
<evidence type="ECO:0000256" key="3">
    <source>
        <dbReference type="ARBA" id="ARBA00022692"/>
    </source>
</evidence>
<dbReference type="Gene3D" id="1.20.1250.20">
    <property type="entry name" value="MFS general substrate transporter like domains"/>
    <property type="match status" value="1"/>
</dbReference>
<keyword evidence="5" id="KW-0472">Membrane</keyword>
<dbReference type="PANTHER" id="PTHR48020:SF12">
    <property type="entry name" value="PROTON MYO-INOSITOL COTRANSPORTER"/>
    <property type="match status" value="1"/>
</dbReference>
<comment type="caution">
    <text evidence="6">The sequence shown here is derived from an EMBL/GenBank/DDBJ whole genome shotgun (WGS) entry which is preliminary data.</text>
</comment>
<dbReference type="InterPro" id="IPR050814">
    <property type="entry name" value="Myo-inositol_Transporter"/>
</dbReference>
<organism evidence="6 7">
    <name type="scientific">Acidiferrobacter thiooxydans</name>
    <dbReference type="NCBI Taxonomy" id="163359"/>
    <lineage>
        <taxon>Bacteria</taxon>
        <taxon>Pseudomonadati</taxon>
        <taxon>Pseudomonadota</taxon>
        <taxon>Gammaproteobacteria</taxon>
        <taxon>Acidiferrobacterales</taxon>
        <taxon>Acidiferrobacteraceae</taxon>
        <taxon>Acidiferrobacter</taxon>
    </lineage>
</organism>
<sequence length="421" mass="44431">MFLDGFDLSIMAIALLPLRAQWHLGTGAIGNLMAAALIGSLLGGLIGGRLVDRFGRRALLLPNVALYALGAIASALSPNLATLWIGRFVVGLAVGMDYPLVATVVAEYSGESDRGRGFAGINVAWYLGAFASTLLGLALLGLGPDSWRFMLGAALLPALVLLWLRRRIPESPRWLMRRGSQGAAREALQRLRPALSEAQATDVLARFSGAMRRTTILFQRPWRKRLALSLIPWTCLDIVGLGIGLYFPLILRMQGLAGNNTAAAGINAAFLLVSTAGILFIYRRLDRWGRIPLQTAGFGLMVVGLLLFAFGIAAHEVVSVYAGSAVYSLGTGIGPGVTAMALSVEIFPTELRASAGGLATAVSRLGAAFSAIIFPRLEAAWGLPVVLILMAGVSLIGAGVTRGCPVEPAGHTLEALEDHGR</sequence>
<dbReference type="EMBL" id="PSYR01000001">
    <property type="protein sequence ID" value="RCN59525.1"/>
    <property type="molecule type" value="Genomic_DNA"/>
</dbReference>
<keyword evidence="4" id="KW-1133">Transmembrane helix</keyword>
<comment type="subcellular location">
    <subcellularLocation>
        <location evidence="1">Membrane</location>
    </subcellularLocation>
</comment>
<keyword evidence="2" id="KW-0813">Transport</keyword>
<dbReference type="STRING" id="163359.A9R16_06290"/>